<reference evidence="22" key="4">
    <citation type="submission" date="2025-09" db="UniProtKB">
        <authorList>
            <consortium name="Ensembl"/>
        </authorList>
    </citation>
    <scope>IDENTIFICATION</scope>
</reference>
<feature type="compositionally biased region" description="Basic and acidic residues" evidence="20">
    <location>
        <begin position="1172"/>
        <end position="1184"/>
    </location>
</feature>
<dbReference type="SMART" id="SM00326">
    <property type="entry name" value="SH3"/>
    <property type="match status" value="1"/>
</dbReference>
<evidence type="ECO:0000256" key="6">
    <source>
        <dbReference type="ARBA" id="ARBA00022490"/>
    </source>
</evidence>
<evidence type="ECO:0000256" key="16">
    <source>
        <dbReference type="ARBA" id="ARBA00058395"/>
    </source>
</evidence>
<dbReference type="Gene3D" id="2.130.10.10">
    <property type="entry name" value="YVTN repeat-like/Quinoprotein amine dehydrogenase"/>
    <property type="match status" value="1"/>
</dbReference>
<evidence type="ECO:0000256" key="3">
    <source>
        <dbReference type="ARBA" id="ARBA00004536"/>
    </source>
</evidence>
<evidence type="ECO:0000256" key="20">
    <source>
        <dbReference type="SAM" id="MobiDB-lite"/>
    </source>
</evidence>
<feature type="domain" description="SH3" evidence="21">
    <location>
        <begin position="1074"/>
        <end position="1134"/>
    </location>
</feature>
<dbReference type="GO" id="GO:0030154">
    <property type="term" value="P:cell differentiation"/>
    <property type="evidence" value="ECO:0007669"/>
    <property type="project" value="UniProtKB-KW"/>
</dbReference>
<dbReference type="GO" id="GO:0005814">
    <property type="term" value="C:centriole"/>
    <property type="evidence" value="ECO:0007669"/>
    <property type="project" value="UniProtKB-SubCell"/>
</dbReference>
<proteinExistence type="predicted"/>
<feature type="compositionally biased region" description="Basic and acidic residues" evidence="20">
    <location>
        <begin position="148"/>
        <end position="162"/>
    </location>
</feature>
<evidence type="ECO:0000256" key="14">
    <source>
        <dbReference type="ARBA" id="ARBA00023212"/>
    </source>
</evidence>
<feature type="compositionally biased region" description="Basic and acidic residues" evidence="20">
    <location>
        <begin position="245"/>
        <end position="254"/>
    </location>
</feature>
<evidence type="ECO:0000256" key="17">
    <source>
        <dbReference type="ARBA" id="ARBA00071144"/>
    </source>
</evidence>
<feature type="repeat" description="WD" evidence="19">
    <location>
        <begin position="720"/>
        <end position="761"/>
    </location>
</feature>
<comment type="subcellular location">
    <subcellularLocation>
        <location evidence="3">Cell junction</location>
        <location evidence="3">Adherens junction</location>
    </subcellularLocation>
    <subcellularLocation>
        <location evidence="2">Cytoplasm</location>
        <location evidence="2">Cytoskeleton</location>
        <location evidence="2">Cilium basal body</location>
    </subcellularLocation>
    <subcellularLocation>
        <location evidence="1">Cytoplasm</location>
        <location evidence="1">Cytoskeleton</location>
        <location evidence="1">Microtubule organizing center</location>
        <location evidence="1">Centrosome</location>
        <location evidence="1">Centriole</location>
    </subcellularLocation>
</comment>
<feature type="region of interest" description="Disordered" evidence="20">
    <location>
        <begin position="66"/>
        <end position="304"/>
    </location>
</feature>
<dbReference type="PROSITE" id="PS50082">
    <property type="entry name" value="WD_REPEATS_2"/>
    <property type="match status" value="4"/>
</dbReference>
<dbReference type="AlphaFoldDB" id="A0A3P9AHE1"/>
<dbReference type="Ensembl" id="ENSELUT00000041802.3">
    <property type="protein sequence ID" value="ENSELUP00000040059.2"/>
    <property type="gene ID" value="ENSELUG00000020418.3"/>
</dbReference>
<dbReference type="InterPro" id="IPR015943">
    <property type="entry name" value="WD40/YVTN_repeat-like_dom_sf"/>
</dbReference>
<dbReference type="GeneTree" id="ENSGT00940000156509"/>
<feature type="repeat" description="WD" evidence="19">
    <location>
        <begin position="630"/>
        <end position="671"/>
    </location>
</feature>
<keyword evidence="4 18" id="KW-0728">SH3 domain</keyword>
<keyword evidence="10" id="KW-0221">Differentiation</keyword>
<keyword evidence="15" id="KW-0966">Cell projection</keyword>
<dbReference type="GeneID" id="105015383"/>
<dbReference type="InterPro" id="IPR001680">
    <property type="entry name" value="WD40_rpt"/>
</dbReference>
<dbReference type="PRINTS" id="PR00452">
    <property type="entry name" value="SH3DOMAIN"/>
</dbReference>
<feature type="repeat" description="WD" evidence="19">
    <location>
        <begin position="831"/>
        <end position="860"/>
    </location>
</feature>
<dbReference type="GO" id="GO:0044458">
    <property type="term" value="P:motile cilium assembly"/>
    <property type="evidence" value="ECO:0007669"/>
    <property type="project" value="TreeGrafter"/>
</dbReference>
<feature type="region of interest" description="Disordered" evidence="20">
    <location>
        <begin position="1148"/>
        <end position="1276"/>
    </location>
</feature>
<evidence type="ECO:0000256" key="18">
    <source>
        <dbReference type="PROSITE-ProRule" id="PRU00192"/>
    </source>
</evidence>
<dbReference type="PROSITE" id="PS50294">
    <property type="entry name" value="WD_REPEATS_REGION"/>
    <property type="match status" value="1"/>
</dbReference>
<keyword evidence="23" id="KW-1185">Reference proteome</keyword>
<dbReference type="CDD" id="cd00200">
    <property type="entry name" value="WD40"/>
    <property type="match status" value="1"/>
</dbReference>
<feature type="region of interest" description="Disordered" evidence="20">
    <location>
        <begin position="541"/>
        <end position="560"/>
    </location>
</feature>
<feature type="region of interest" description="Disordered" evidence="20">
    <location>
        <begin position="913"/>
        <end position="935"/>
    </location>
</feature>
<evidence type="ECO:0000256" key="15">
    <source>
        <dbReference type="ARBA" id="ARBA00023273"/>
    </source>
</evidence>
<comment type="function">
    <text evidence="16">Involved in vesicle trafficking and required for ciliogenesis, formation of primary non-motile cilium, and recruitment of RAB8A to the basal body of primary cilium. Component of the tectonic-like complex, a complex localized at the transition zone of primary cilia and acting as a barrier that prevents diffusion of transmembrane proteins between the cilia and plasma membranes. Involved in neuronal differentiation. As a positive modulator of classical Wnt signaling, may play a crucial role in ciliary signaling during cerebellum embryonic development.</text>
</comment>
<evidence type="ECO:0000313" key="23">
    <source>
        <dbReference type="Proteomes" id="UP000265140"/>
    </source>
</evidence>
<feature type="region of interest" description="Disordered" evidence="20">
    <location>
        <begin position="1"/>
        <end position="49"/>
    </location>
</feature>
<keyword evidence="13" id="KW-0969">Cilium</keyword>
<organism evidence="22 23">
    <name type="scientific">Esox lucius</name>
    <name type="common">Northern pike</name>
    <dbReference type="NCBI Taxonomy" id="8010"/>
    <lineage>
        <taxon>Eukaryota</taxon>
        <taxon>Metazoa</taxon>
        <taxon>Chordata</taxon>
        <taxon>Craniata</taxon>
        <taxon>Vertebrata</taxon>
        <taxon>Euteleostomi</taxon>
        <taxon>Actinopterygii</taxon>
        <taxon>Neopterygii</taxon>
        <taxon>Teleostei</taxon>
        <taxon>Protacanthopterygii</taxon>
        <taxon>Esociformes</taxon>
        <taxon>Esocidae</taxon>
        <taxon>Esox</taxon>
    </lineage>
</organism>
<dbReference type="InParanoid" id="A0A3P9AHE1"/>
<dbReference type="InterPro" id="IPR052803">
    <property type="entry name" value="Cilium-Associated_Jouberin"/>
</dbReference>
<dbReference type="SUPFAM" id="SSF50044">
    <property type="entry name" value="SH3-domain"/>
    <property type="match status" value="1"/>
</dbReference>
<keyword evidence="6" id="KW-0963">Cytoplasm</keyword>
<feature type="region of interest" description="Disordered" evidence="20">
    <location>
        <begin position="982"/>
        <end position="1016"/>
    </location>
</feature>
<feature type="repeat" description="WD" evidence="19">
    <location>
        <begin position="673"/>
        <end position="708"/>
    </location>
</feature>
<dbReference type="PANTHER" id="PTHR44499">
    <property type="entry name" value="JOUBERIN"/>
    <property type="match status" value="1"/>
</dbReference>
<evidence type="ECO:0000256" key="10">
    <source>
        <dbReference type="ARBA" id="ARBA00022782"/>
    </source>
</evidence>
<feature type="compositionally biased region" description="Basic and acidic residues" evidence="20">
    <location>
        <begin position="191"/>
        <end position="208"/>
    </location>
</feature>
<dbReference type="Pfam" id="PF00400">
    <property type="entry name" value="WD40"/>
    <property type="match status" value="4"/>
</dbReference>
<dbReference type="InterPro" id="IPR036028">
    <property type="entry name" value="SH3-like_dom_sf"/>
</dbReference>
<reference evidence="23" key="1">
    <citation type="journal article" date="2014" name="PLoS ONE">
        <title>The genome and linkage map of the northern pike (Esox lucius): conserved synteny revealed between the salmonid sister group and the Neoteleostei.</title>
        <authorList>
            <person name="Rondeau E.B."/>
            <person name="Minkley D.R."/>
            <person name="Leong J.S."/>
            <person name="Messmer A.M."/>
            <person name="Jantzen J.R."/>
            <person name="von Schalburg K.R."/>
            <person name="Lemon C."/>
            <person name="Bird N.H."/>
            <person name="Koop B.F."/>
        </authorList>
    </citation>
    <scope>NUCLEOTIDE SEQUENCE</scope>
</reference>
<evidence type="ECO:0000256" key="2">
    <source>
        <dbReference type="ARBA" id="ARBA00004120"/>
    </source>
</evidence>
<keyword evidence="12" id="KW-0965">Cell junction</keyword>
<dbReference type="InterPro" id="IPR019775">
    <property type="entry name" value="WD40_repeat_CS"/>
</dbReference>
<feature type="compositionally biased region" description="Basic and acidic residues" evidence="20">
    <location>
        <begin position="1"/>
        <end position="31"/>
    </location>
</feature>
<keyword evidence="9" id="KW-0677">Repeat</keyword>
<dbReference type="GO" id="GO:0036064">
    <property type="term" value="C:ciliary basal body"/>
    <property type="evidence" value="ECO:0007669"/>
    <property type="project" value="TreeGrafter"/>
</dbReference>
<keyword evidence="7" id="KW-0597">Phosphoprotein</keyword>
<evidence type="ECO:0000256" key="9">
    <source>
        <dbReference type="ARBA" id="ARBA00022737"/>
    </source>
</evidence>
<evidence type="ECO:0000256" key="13">
    <source>
        <dbReference type="ARBA" id="ARBA00023069"/>
    </source>
</evidence>
<feature type="compositionally biased region" description="Polar residues" evidence="20">
    <location>
        <begin position="541"/>
        <end position="559"/>
    </location>
</feature>
<dbReference type="RefSeq" id="XP_010876800.2">
    <property type="nucleotide sequence ID" value="XM_010878498.4"/>
</dbReference>
<evidence type="ECO:0000256" key="1">
    <source>
        <dbReference type="ARBA" id="ARBA00004114"/>
    </source>
</evidence>
<dbReference type="SMART" id="SM00320">
    <property type="entry name" value="WD40"/>
    <property type="match status" value="7"/>
</dbReference>
<evidence type="ECO:0000256" key="11">
    <source>
        <dbReference type="ARBA" id="ARBA00022794"/>
    </source>
</evidence>
<gene>
    <name evidence="22" type="primary">AHI1</name>
</gene>
<dbReference type="InterPro" id="IPR001452">
    <property type="entry name" value="SH3_domain"/>
</dbReference>
<feature type="compositionally biased region" description="Polar residues" evidence="20">
    <location>
        <begin position="916"/>
        <end position="930"/>
    </location>
</feature>
<evidence type="ECO:0000256" key="5">
    <source>
        <dbReference type="ARBA" id="ARBA00022473"/>
    </source>
</evidence>
<evidence type="ECO:0000259" key="21">
    <source>
        <dbReference type="PROSITE" id="PS50002"/>
    </source>
</evidence>
<keyword evidence="11" id="KW-0970">Cilium biogenesis/degradation</keyword>
<keyword evidence="8 19" id="KW-0853">WD repeat</keyword>
<evidence type="ECO:0000256" key="19">
    <source>
        <dbReference type="PROSITE-ProRule" id="PRU00221"/>
    </source>
</evidence>
<sequence length="1276" mass="144284">MPAGESEARAKTRARFDEVFKRYTDPTTSEKKKVKKKSPTQPEQESIVLKTLKQNLDLVKDTEDDETILQNTYHPDQGSPRFTKNKRRERELTERVNNNSENQDEEEQLTKVKRKSKRELPPVPAQQEVSYVIPIEHTNSTAGNAKTPKSEASLEKGNIPERKSKKGKSRGEGDEEVSEVQSVAVVETGDEILREYQRQIAQEEERATVKKTIVKKATTDWTNTASQEVMALNNEGTKKKKKKLKSLDPERETSVVEDLQNSQPGDITDRRAKEKSHQEEDEDRVESVRAKGKKKKKGKQEVKLKNDPEVADIPRRPAFDDSLVLGVYIHRTDRLKTDLLVSHPMVKVHVIDEITGQYVKKEDSHRPVSSFYERESVEHILPIITQPFDFRKNKTTIPEWEEQIIFNERFGYFLQDNNEGPRVILFFEVLDFISMEEARANVDVDKHERGFRKIAWAFLKLVGTNGVQNIDSKLRLQLFCPPPRGKRLDNTIEVVDWWRRYPRSRYASTLYVTVKGLKLPDHVDPSIRSMMALQQERGSTSFSELQSETTRRTVTQSQDSRPELLRWSRMPGQVCRIPNKPFLSFRGGQMGCFTVRFSHQGRRLATACADRDAFPVVVYEIPSGKVLAAFNGHLSIVYDLCWSRDDRSLLSASSDGTVRMWDVQRLQAIARKVLPHPSFVYCAQFHPAAQGLVVSGGYDCLVRVWTVDVKDVNGLLLQEFEGHKSFINTLCFDSEGNRMFSADNFGVIIVWRTSIEDSSHQRPYREWNIEKEICESELSGLPINTLEVHPNGRRLLIHAKDSAVRVMDLRVLAVKKYTGATNYRERIHSTFTPCGSFIFSGSEDGMAYVWNAETGDQVAVYSELCYPTALRGVAFHPQENMVAFCAFGQSQPVHVYLYDHKLSQLEGESLMGRSRSGLTNTTTTSKSSEPVTFRETHGGAMDNFVSAARLSMKMQRVNDKLQSVLEPSRNSTAGEYLYEQGVNSQMGRSRPQEPGPTTFDSSLPPPSLLSPHSKLQRSGSLGAPFIPQAILSSQNRGFSPVGQHLGRAPSFRQQTSCHDHLSTAFKVEADCLVPVPPTVVSLYGYSANRSDELTVQRGDVIHVLYKDNENWWFGQLAGGQQGYFPASYVVEERDYNEELSQGLETQAALSEHTDLSAPLSKPRNNRPFPRCEPTDQLRSDERLTPTKVSASVVSGELKFISEPDTDPEQPAATRVKKKKHLVKKSEAQSSPLMATSSDPDAPRTSSTKRRTKPAVSRPLPPTPRRGQSNSAFEQDT</sequence>
<dbReference type="SUPFAM" id="SSF50978">
    <property type="entry name" value="WD40 repeat-like"/>
    <property type="match status" value="1"/>
</dbReference>
<dbReference type="FunFam" id="2.130.10.10:FF:000112">
    <property type="entry name" value="jouberin isoform X2"/>
    <property type="match status" value="1"/>
</dbReference>
<dbReference type="CDD" id="cd11812">
    <property type="entry name" value="SH3_AHI-1"/>
    <property type="match status" value="1"/>
</dbReference>
<feature type="compositionally biased region" description="Polar residues" evidence="20">
    <location>
        <begin position="1227"/>
        <end position="1238"/>
    </location>
</feature>
<dbReference type="OrthoDB" id="2096344at2759"/>
<dbReference type="PROSITE" id="PS50002">
    <property type="entry name" value="SH3"/>
    <property type="match status" value="1"/>
</dbReference>
<evidence type="ECO:0000256" key="8">
    <source>
        <dbReference type="ARBA" id="ARBA00022574"/>
    </source>
</evidence>
<dbReference type="Proteomes" id="UP000265140">
    <property type="component" value="Chromosome 15"/>
</dbReference>
<name>A0A3P9AHE1_ESOLU</name>
<evidence type="ECO:0000256" key="12">
    <source>
        <dbReference type="ARBA" id="ARBA00022949"/>
    </source>
</evidence>
<keyword evidence="5" id="KW-0217">Developmental protein</keyword>
<dbReference type="STRING" id="8010.ENSELUP00000040059"/>
<dbReference type="GO" id="GO:0005912">
    <property type="term" value="C:adherens junction"/>
    <property type="evidence" value="ECO:0007669"/>
    <property type="project" value="UniProtKB-SubCell"/>
</dbReference>
<dbReference type="OMA" id="ACACQDK"/>
<accession>A0A3P9AHE1</accession>
<evidence type="ECO:0000256" key="4">
    <source>
        <dbReference type="ARBA" id="ARBA00022443"/>
    </source>
</evidence>
<dbReference type="Bgee" id="ENSELUG00000020418">
    <property type="expression patterns" value="Expressed in spleen and 14 other cell types or tissues"/>
</dbReference>
<dbReference type="InterPro" id="IPR035832">
    <property type="entry name" value="AHI1_SH3"/>
</dbReference>
<reference evidence="22" key="2">
    <citation type="submission" date="2020-02" db="EMBL/GenBank/DDBJ databases">
        <title>Esox lucius (northern pike) genome, fEsoLuc1, primary haplotype.</title>
        <authorList>
            <person name="Myers G."/>
            <person name="Karagic N."/>
            <person name="Meyer A."/>
            <person name="Pippel M."/>
            <person name="Reichard M."/>
            <person name="Winkler S."/>
            <person name="Tracey A."/>
            <person name="Sims Y."/>
            <person name="Howe K."/>
            <person name="Rhie A."/>
            <person name="Formenti G."/>
            <person name="Durbin R."/>
            <person name="Fedrigo O."/>
            <person name="Jarvis E.D."/>
        </authorList>
    </citation>
    <scope>NUCLEOTIDE SEQUENCE [LARGE SCALE GENOMIC DNA]</scope>
</reference>
<dbReference type="Pfam" id="PF00018">
    <property type="entry name" value="SH3_1"/>
    <property type="match status" value="1"/>
</dbReference>
<feature type="compositionally biased region" description="Polar residues" evidence="20">
    <location>
        <begin position="1265"/>
        <end position="1276"/>
    </location>
</feature>
<protein>
    <recommendedName>
        <fullName evidence="17">Jouberin</fullName>
    </recommendedName>
</protein>
<evidence type="ECO:0000256" key="7">
    <source>
        <dbReference type="ARBA" id="ARBA00022553"/>
    </source>
</evidence>
<dbReference type="InterPro" id="IPR036322">
    <property type="entry name" value="WD40_repeat_dom_sf"/>
</dbReference>
<evidence type="ECO:0000313" key="22">
    <source>
        <dbReference type="Ensembl" id="ENSELUP00000040059.2"/>
    </source>
</evidence>
<keyword evidence="14" id="KW-0206">Cytoskeleton</keyword>
<feature type="compositionally biased region" description="Basic and acidic residues" evidence="20">
    <location>
        <begin position="267"/>
        <end position="278"/>
    </location>
</feature>
<dbReference type="Gene3D" id="2.30.30.40">
    <property type="entry name" value="SH3 Domains"/>
    <property type="match status" value="1"/>
</dbReference>
<dbReference type="FunFam" id="2.30.30.40:FF:000132">
    <property type="entry name" value="jouberin isoform X2"/>
    <property type="match status" value="1"/>
</dbReference>
<dbReference type="PANTHER" id="PTHR44499:SF1">
    <property type="entry name" value="JOUBERIN"/>
    <property type="match status" value="1"/>
</dbReference>
<dbReference type="PROSITE" id="PS00678">
    <property type="entry name" value="WD_REPEATS_1"/>
    <property type="match status" value="1"/>
</dbReference>
<reference evidence="22" key="3">
    <citation type="submission" date="2025-08" db="UniProtKB">
        <authorList>
            <consortium name="Ensembl"/>
        </authorList>
    </citation>
    <scope>IDENTIFICATION</scope>
</reference>